<dbReference type="FunFam" id="3.40.50.300:FF:000218">
    <property type="entry name" value="Multidrug ABC transporter ATP-binding protein"/>
    <property type="match status" value="1"/>
</dbReference>
<feature type="transmembrane region" description="Helical" evidence="8">
    <location>
        <begin position="305"/>
        <end position="326"/>
    </location>
</feature>
<dbReference type="Pfam" id="PF00664">
    <property type="entry name" value="ABC_membrane"/>
    <property type="match status" value="1"/>
</dbReference>
<dbReference type="PROSITE" id="PS50893">
    <property type="entry name" value="ABC_TRANSPORTER_2"/>
    <property type="match status" value="1"/>
</dbReference>
<dbReference type="Gene3D" id="1.20.1560.10">
    <property type="entry name" value="ABC transporter type 1, transmembrane domain"/>
    <property type="match status" value="1"/>
</dbReference>
<evidence type="ECO:0000256" key="5">
    <source>
        <dbReference type="ARBA" id="ARBA00022989"/>
    </source>
</evidence>
<dbReference type="InterPro" id="IPR036640">
    <property type="entry name" value="ABC1_TM_sf"/>
</dbReference>
<keyword evidence="5 8" id="KW-1133">Transmembrane helix</keyword>
<dbReference type="CDD" id="cd03249">
    <property type="entry name" value="ABC_MTABC3_MDL1_MDL2"/>
    <property type="match status" value="1"/>
</dbReference>
<evidence type="ECO:0000256" key="2">
    <source>
        <dbReference type="ARBA" id="ARBA00022692"/>
    </source>
</evidence>
<protein>
    <submittedName>
        <fullName evidence="11">Lipid A export ATP-binding/permease protein MsbA</fullName>
    </submittedName>
</protein>
<feature type="compositionally biased region" description="Polar residues" evidence="7">
    <location>
        <begin position="1"/>
        <end position="18"/>
    </location>
</feature>
<dbReference type="InterPro" id="IPR039421">
    <property type="entry name" value="Type_1_exporter"/>
</dbReference>
<name>A0A3B0TCM5_9ZZZZ</name>
<feature type="transmembrane region" description="Helical" evidence="8">
    <location>
        <begin position="267"/>
        <end position="289"/>
    </location>
</feature>
<dbReference type="GO" id="GO:0016020">
    <property type="term" value="C:membrane"/>
    <property type="evidence" value="ECO:0007669"/>
    <property type="project" value="UniProtKB-SubCell"/>
</dbReference>
<dbReference type="GO" id="GO:0015421">
    <property type="term" value="F:ABC-type oligopeptide transporter activity"/>
    <property type="evidence" value="ECO:0007669"/>
    <property type="project" value="TreeGrafter"/>
</dbReference>
<comment type="subcellular location">
    <subcellularLocation>
        <location evidence="1">Membrane</location>
        <topology evidence="1">Multi-pass membrane protein</topology>
    </subcellularLocation>
</comment>
<dbReference type="InterPro" id="IPR003439">
    <property type="entry name" value="ABC_transporter-like_ATP-bd"/>
</dbReference>
<keyword evidence="6 8" id="KW-0472">Membrane</keyword>
<dbReference type="PROSITE" id="PS00211">
    <property type="entry name" value="ABC_TRANSPORTER_1"/>
    <property type="match status" value="1"/>
</dbReference>
<dbReference type="CDD" id="cd18575">
    <property type="entry name" value="ABC_6TM_bac_exporter_ABCB8_10_like"/>
    <property type="match status" value="1"/>
</dbReference>
<evidence type="ECO:0000313" key="11">
    <source>
        <dbReference type="EMBL" id="VAW15798.1"/>
    </source>
</evidence>
<dbReference type="PANTHER" id="PTHR43394">
    <property type="entry name" value="ATP-DEPENDENT PERMEASE MDL1, MITOCHONDRIAL"/>
    <property type="match status" value="1"/>
</dbReference>
<dbReference type="GO" id="GO:0005524">
    <property type="term" value="F:ATP binding"/>
    <property type="evidence" value="ECO:0007669"/>
    <property type="project" value="UniProtKB-KW"/>
</dbReference>
<feature type="transmembrane region" description="Helical" evidence="8">
    <location>
        <begin position="45"/>
        <end position="65"/>
    </location>
</feature>
<sequence length="607" mass="65725">MSDNPADSSAKINKQANGLPQYPEGRSLKPLTALVPFLLRYPIRLALTMGFLLIAAAAQLVMPLLAGGLIDKGFVGQNLNEVAQYGWFILIAAGVMALASGARFYFIAVIGERVLTDIRSAVFDHLLELDATYFDLHRVGELTSRLNGDVATVRGLIASNATLALRSIVTIIGAVIMMLLTSVTLTLAVVIGVPLLLGPIIYFVRRLRKMSRRTQDALADLSAMATEALGATKTIKAFVQEKTLSKSFSTHAESSYEAEVERLRARAILVSMVTFLATAAVVLLIWWGAKSVFDGSVTTGQLGQFLIYAMMASLALTSTSEIFGSLQTVSGATERLVEILNTKSSMPIVKNPRKMPEPPLGTVEFDHVDFSYVTRHRETVLRDVSFKVAAGETVALVGPSGSGKSTIFALLQRFYDANSGSVLVDGVDIKHVDPADLRRRFAYVEQESIIFAGTIADNIRFGKPDASDDEVRAAAKAALVDEYVSQLADGYDSLVGERGVMLSGGQKQRLAIARALLKDAPILLLDEATSALDAQSEHLVQTALEHLMRGRTTLVIAHRLATIRDADRILVIDQGRLIDQGTHEQLIAKGGRYAQLAKLQFQPEGKN</sequence>
<evidence type="ECO:0000256" key="3">
    <source>
        <dbReference type="ARBA" id="ARBA00022741"/>
    </source>
</evidence>
<dbReference type="PANTHER" id="PTHR43394:SF1">
    <property type="entry name" value="ATP-BINDING CASSETTE SUB-FAMILY B MEMBER 10, MITOCHONDRIAL"/>
    <property type="match status" value="1"/>
</dbReference>
<dbReference type="InterPro" id="IPR027417">
    <property type="entry name" value="P-loop_NTPase"/>
</dbReference>
<dbReference type="InterPro" id="IPR003593">
    <property type="entry name" value="AAA+_ATPase"/>
</dbReference>
<gene>
    <name evidence="11" type="ORF">MNBD_ALPHA12-46</name>
</gene>
<evidence type="ECO:0000259" key="10">
    <source>
        <dbReference type="PROSITE" id="PS50929"/>
    </source>
</evidence>
<feature type="transmembrane region" description="Helical" evidence="8">
    <location>
        <begin position="186"/>
        <end position="204"/>
    </location>
</feature>
<organism evidence="11">
    <name type="scientific">hydrothermal vent metagenome</name>
    <dbReference type="NCBI Taxonomy" id="652676"/>
    <lineage>
        <taxon>unclassified sequences</taxon>
        <taxon>metagenomes</taxon>
        <taxon>ecological metagenomes</taxon>
    </lineage>
</organism>
<evidence type="ECO:0000256" key="4">
    <source>
        <dbReference type="ARBA" id="ARBA00022840"/>
    </source>
</evidence>
<dbReference type="SMART" id="SM00382">
    <property type="entry name" value="AAA"/>
    <property type="match status" value="1"/>
</dbReference>
<keyword evidence="3" id="KW-0547">Nucleotide-binding</keyword>
<evidence type="ECO:0000259" key="9">
    <source>
        <dbReference type="PROSITE" id="PS50893"/>
    </source>
</evidence>
<proteinExistence type="predicted"/>
<dbReference type="PROSITE" id="PS50929">
    <property type="entry name" value="ABC_TM1F"/>
    <property type="match status" value="1"/>
</dbReference>
<dbReference type="InterPro" id="IPR017871">
    <property type="entry name" value="ABC_transporter-like_CS"/>
</dbReference>
<keyword evidence="2 8" id="KW-0812">Transmembrane</keyword>
<dbReference type="SUPFAM" id="SSF52540">
    <property type="entry name" value="P-loop containing nucleoside triphosphate hydrolases"/>
    <property type="match status" value="1"/>
</dbReference>
<evidence type="ECO:0000256" key="8">
    <source>
        <dbReference type="SAM" id="Phobius"/>
    </source>
</evidence>
<accession>A0A3B0TCM5</accession>
<feature type="region of interest" description="Disordered" evidence="7">
    <location>
        <begin position="1"/>
        <end position="23"/>
    </location>
</feature>
<reference evidence="11" key="1">
    <citation type="submission" date="2018-06" db="EMBL/GenBank/DDBJ databases">
        <authorList>
            <person name="Zhirakovskaya E."/>
        </authorList>
    </citation>
    <scope>NUCLEOTIDE SEQUENCE</scope>
</reference>
<dbReference type="SUPFAM" id="SSF90123">
    <property type="entry name" value="ABC transporter transmembrane region"/>
    <property type="match status" value="1"/>
</dbReference>
<feature type="domain" description="ABC transmembrane type-1" evidence="10">
    <location>
        <begin position="46"/>
        <end position="328"/>
    </location>
</feature>
<feature type="transmembrane region" description="Helical" evidence="8">
    <location>
        <begin position="85"/>
        <end position="110"/>
    </location>
</feature>
<feature type="transmembrane region" description="Helical" evidence="8">
    <location>
        <begin position="163"/>
        <end position="180"/>
    </location>
</feature>
<feature type="domain" description="ABC transporter" evidence="9">
    <location>
        <begin position="363"/>
        <end position="599"/>
    </location>
</feature>
<evidence type="ECO:0000256" key="7">
    <source>
        <dbReference type="SAM" id="MobiDB-lite"/>
    </source>
</evidence>
<evidence type="ECO:0000256" key="1">
    <source>
        <dbReference type="ARBA" id="ARBA00004141"/>
    </source>
</evidence>
<dbReference type="EMBL" id="UOEO01000039">
    <property type="protein sequence ID" value="VAW15798.1"/>
    <property type="molecule type" value="Genomic_DNA"/>
</dbReference>
<dbReference type="GO" id="GO:0016887">
    <property type="term" value="F:ATP hydrolysis activity"/>
    <property type="evidence" value="ECO:0007669"/>
    <property type="project" value="InterPro"/>
</dbReference>
<evidence type="ECO:0000256" key="6">
    <source>
        <dbReference type="ARBA" id="ARBA00023136"/>
    </source>
</evidence>
<keyword evidence="4 11" id="KW-0067">ATP-binding</keyword>
<dbReference type="Gene3D" id="3.40.50.300">
    <property type="entry name" value="P-loop containing nucleotide triphosphate hydrolases"/>
    <property type="match status" value="1"/>
</dbReference>
<dbReference type="Pfam" id="PF00005">
    <property type="entry name" value="ABC_tran"/>
    <property type="match status" value="1"/>
</dbReference>
<dbReference type="InterPro" id="IPR011527">
    <property type="entry name" value="ABC1_TM_dom"/>
</dbReference>
<dbReference type="AlphaFoldDB" id="A0A3B0TCM5"/>